<evidence type="ECO:0000256" key="3">
    <source>
        <dbReference type="PROSITE-ProRule" id="PRU00464"/>
    </source>
</evidence>
<feature type="short sequence motif" description="Histidine triad motif" evidence="2 3">
    <location>
        <begin position="91"/>
        <end position="95"/>
    </location>
</feature>
<reference evidence="7" key="2">
    <citation type="submission" date="2016-03" db="EMBL/GenBank/DDBJ databases">
        <authorList>
            <person name="Lee Y.-S."/>
            <person name="Choi Y.-L."/>
        </authorList>
    </citation>
    <scope>NUCLEOTIDE SEQUENCE [LARGE SCALE GENOMIC DNA]</scope>
    <source>
        <strain evidence="7">DAU221</strain>
    </source>
</reference>
<feature type="active site" description="Tele-AMP-histidine intermediate" evidence="1">
    <location>
        <position position="93"/>
    </location>
</feature>
<dbReference type="SUPFAM" id="SSF54197">
    <property type="entry name" value="HIT-like"/>
    <property type="match status" value="1"/>
</dbReference>
<dbReference type="RefSeq" id="WP_067153673.1">
    <property type="nucleotide sequence ID" value="NZ_CP014864.1"/>
</dbReference>
<dbReference type="Proteomes" id="UP000076077">
    <property type="component" value="Chromosome"/>
</dbReference>
<gene>
    <name evidence="5" type="ORF">A3224_09285</name>
    <name evidence="6" type="ORF">OQJ68_06370</name>
</gene>
<dbReference type="OrthoDB" id="9784774at2"/>
<dbReference type="InterPro" id="IPR011146">
    <property type="entry name" value="HIT-like"/>
</dbReference>
<accession>A0A143HNA5</accession>
<dbReference type="KEGG" id="mthd:A3224_09285"/>
<dbReference type="GeneID" id="76608241"/>
<dbReference type="PROSITE" id="PS51084">
    <property type="entry name" value="HIT_2"/>
    <property type="match status" value="1"/>
</dbReference>
<dbReference type="GO" id="GO:0016787">
    <property type="term" value="F:hydrolase activity"/>
    <property type="evidence" value="ECO:0007669"/>
    <property type="project" value="UniProtKB-KW"/>
</dbReference>
<dbReference type="EMBL" id="CP014864">
    <property type="protein sequence ID" value="AMX02752.1"/>
    <property type="molecule type" value="Genomic_DNA"/>
</dbReference>
<evidence type="ECO:0000256" key="2">
    <source>
        <dbReference type="PIRSR" id="PIRSR601310-3"/>
    </source>
</evidence>
<reference evidence="5" key="1">
    <citation type="submission" date="2016-03" db="EMBL/GenBank/DDBJ databases">
        <authorList>
            <person name="Ploux O."/>
        </authorList>
    </citation>
    <scope>NUCLEOTIDE SEQUENCE [LARGE SCALE GENOMIC DNA]</scope>
    <source>
        <strain evidence="5">DAU221</strain>
    </source>
</reference>
<dbReference type="Proteomes" id="UP001209730">
    <property type="component" value="Unassembled WGS sequence"/>
</dbReference>
<dbReference type="PANTHER" id="PTHR46648">
    <property type="entry name" value="HIT FAMILY PROTEIN 1"/>
    <property type="match status" value="1"/>
</dbReference>
<evidence type="ECO:0000313" key="6">
    <source>
        <dbReference type="EMBL" id="MCX2801413.1"/>
    </source>
</evidence>
<keyword evidence="7" id="KW-1185">Reference proteome</keyword>
<keyword evidence="5" id="KW-0378">Hydrolase</keyword>
<evidence type="ECO:0000313" key="7">
    <source>
        <dbReference type="Proteomes" id="UP000076077"/>
    </source>
</evidence>
<dbReference type="EMBL" id="JAPHQB010000008">
    <property type="protein sequence ID" value="MCX2801413.1"/>
    <property type="molecule type" value="Genomic_DNA"/>
</dbReference>
<evidence type="ECO:0000313" key="5">
    <source>
        <dbReference type="EMBL" id="AMX02752.1"/>
    </source>
</evidence>
<organism evidence="5 7">
    <name type="scientific">Microbulbifer thermotolerans</name>
    <dbReference type="NCBI Taxonomy" id="252514"/>
    <lineage>
        <taxon>Bacteria</taxon>
        <taxon>Pseudomonadati</taxon>
        <taxon>Pseudomonadota</taxon>
        <taxon>Gammaproteobacteria</taxon>
        <taxon>Cellvibrionales</taxon>
        <taxon>Microbulbiferaceae</taxon>
        <taxon>Microbulbifer</taxon>
    </lineage>
</organism>
<protein>
    <submittedName>
        <fullName evidence="5">HIT family hydrolase</fullName>
    </submittedName>
    <submittedName>
        <fullName evidence="6">HIT family protein</fullName>
    </submittedName>
</protein>
<dbReference type="PANTHER" id="PTHR46648:SF1">
    <property type="entry name" value="ADENOSINE 5'-MONOPHOSPHORAMIDASE HNT1"/>
    <property type="match status" value="1"/>
</dbReference>
<dbReference type="InterPro" id="IPR001310">
    <property type="entry name" value="Histidine_triad_HIT"/>
</dbReference>
<evidence type="ECO:0000256" key="1">
    <source>
        <dbReference type="PIRSR" id="PIRSR601310-1"/>
    </source>
</evidence>
<name>A0A143HNA5_MICTH</name>
<dbReference type="PRINTS" id="PR00332">
    <property type="entry name" value="HISTRIAD"/>
</dbReference>
<proteinExistence type="predicted"/>
<feature type="domain" description="HIT" evidence="4">
    <location>
        <begin position="4"/>
        <end position="107"/>
    </location>
</feature>
<dbReference type="Gene3D" id="3.30.428.10">
    <property type="entry name" value="HIT-like"/>
    <property type="match status" value="1"/>
</dbReference>
<dbReference type="AlphaFoldDB" id="A0A143HNA5"/>
<evidence type="ECO:0000259" key="4">
    <source>
        <dbReference type="PROSITE" id="PS51084"/>
    </source>
</evidence>
<dbReference type="Pfam" id="PF01230">
    <property type="entry name" value="HIT"/>
    <property type="match status" value="1"/>
</dbReference>
<dbReference type="InterPro" id="IPR036265">
    <property type="entry name" value="HIT-like_sf"/>
</dbReference>
<reference evidence="6" key="3">
    <citation type="submission" date="2022-11" db="EMBL/GenBank/DDBJ databases">
        <title>Chitin-degrading and fungicidal potential of chitinolytic bacterial strains from marine environment of the Pacific Ocean regions.</title>
        <authorList>
            <person name="Pentekhina I."/>
            <person name="Nedashkovskaya O."/>
            <person name="Seitkalieva A."/>
            <person name="Podvolotskaya A."/>
            <person name="Tekutyeva L."/>
            <person name="Balabanova L."/>
        </authorList>
    </citation>
    <scope>NUCLEOTIDE SEQUENCE</scope>
    <source>
        <strain evidence="6">KMM 6838</strain>
    </source>
</reference>
<dbReference type="GO" id="GO:0009117">
    <property type="term" value="P:nucleotide metabolic process"/>
    <property type="evidence" value="ECO:0007669"/>
    <property type="project" value="TreeGrafter"/>
</dbReference>
<sequence>MASIFTKIINGELPGHFVWRDDKAVAIMTIAPIKPGHCLVIPVQEVDHWDDVPADLAAHLMQVAQKVAKGLKAVYSPKRVGVMVAGLEVPHTHLHLIPVDALEDFDFSLQKPTEAEQLAAESQKIRAALKELGYAEAECG</sequence>